<dbReference type="InterPro" id="IPR053164">
    <property type="entry name" value="IS1016-like_transposase"/>
</dbReference>
<protein>
    <submittedName>
        <fullName evidence="2">IS1595 family transposase ISSpo3</fullName>
    </submittedName>
</protein>
<dbReference type="Proteomes" id="UP001177295">
    <property type="component" value="Chromosome"/>
</dbReference>
<dbReference type="EMBL" id="CP124550">
    <property type="protein sequence ID" value="WIO45969.1"/>
    <property type="molecule type" value="Genomic_DNA"/>
</dbReference>
<sequence>MKYTVKQLQADFPDDDTCLEWLVAYLYPNGIICPKCDTITKHYRVSGRRSYCCSKCGNHLYPLANTIFHRSRTPLTDWFHAIYIMSTNKAGTSARQIEREIGVTYKTAWRMMHQIRSMMGNKDTELANDVEVDETYIHPNVFKRSSAQKRYGRDARRTGEILFGAVERNGEVKIWHVKSSGVRVLQPLILTNVKDGATVHSDGHKSYTSLPKYGYDHRTTNHGIGEYYTEYSYTQNIENVWSHIKRGIKGVYRHVGARYVQLYANEYAWRYNHRQHKVLFWYLLADIIYPQSCAFSRQQQVASYALPASGYRKTVS</sequence>
<reference evidence="2 3" key="1">
    <citation type="journal article" date="2023" name="Cell">
        <title>Genetic manipulation of Patescibacteria provides mechanistic insights into microbial dark matter and the epibiotic lifestyle.</title>
        <authorList>
            <person name="Wang Y."/>
            <person name="Gallagher L.A."/>
            <person name="Andrade P.A."/>
            <person name="Liu A."/>
            <person name="Humphreys I.R."/>
            <person name="Turkarslan S."/>
            <person name="Cutler K.J."/>
            <person name="Arrieta-Ortiz M.L."/>
            <person name="Li Y."/>
            <person name="Radey M.C."/>
            <person name="McLean J.S."/>
            <person name="Cong Q."/>
            <person name="Baker D."/>
            <person name="Baliga N.S."/>
            <person name="Peterson S.B."/>
            <person name="Mougous J.D."/>
        </authorList>
    </citation>
    <scope>NUCLEOTIDE SEQUENCE [LARGE SCALE GENOMIC DNA]</scope>
    <source>
        <strain evidence="2 3">ML1</strain>
    </source>
</reference>
<evidence type="ECO:0000313" key="3">
    <source>
        <dbReference type="Proteomes" id="UP001177295"/>
    </source>
</evidence>
<dbReference type="InterPro" id="IPR024445">
    <property type="entry name" value="Tnp_ISXO2-like"/>
</dbReference>
<proteinExistence type="predicted"/>
<accession>A0ABY8WWE5</accession>
<dbReference type="SUPFAM" id="SSF50923">
    <property type="entry name" value="Hemopexin-like domain"/>
    <property type="match status" value="1"/>
</dbReference>
<organism evidence="2 3">
    <name type="scientific">Candidatus Southlakia epibionticum</name>
    <dbReference type="NCBI Taxonomy" id="3043284"/>
    <lineage>
        <taxon>Bacteria</taxon>
        <taxon>Candidatus Saccharimonadota</taxon>
        <taxon>Candidatus Saccharimonadia</taxon>
        <taxon>Candidatus Saccharimonadales</taxon>
        <taxon>Candidatus Saccharimonadaceae</taxon>
        <taxon>Candidatus Southlakia</taxon>
    </lineage>
</organism>
<gene>
    <name evidence="2" type="ORF">SEML1_0342</name>
</gene>
<dbReference type="RefSeq" id="WP_376754332.1">
    <property type="nucleotide sequence ID" value="NZ_CP124550.1"/>
</dbReference>
<evidence type="ECO:0000259" key="1">
    <source>
        <dbReference type="SMART" id="SM01126"/>
    </source>
</evidence>
<dbReference type="NCBIfam" id="NF033547">
    <property type="entry name" value="transpos_IS1595"/>
    <property type="match status" value="1"/>
</dbReference>
<dbReference type="SMART" id="SM01126">
    <property type="entry name" value="DDE_Tnp_IS1595"/>
    <property type="match status" value="1"/>
</dbReference>
<feature type="domain" description="ISXO2-like transposase" evidence="1">
    <location>
        <begin position="126"/>
        <end position="272"/>
    </location>
</feature>
<evidence type="ECO:0000313" key="2">
    <source>
        <dbReference type="EMBL" id="WIO45969.1"/>
    </source>
</evidence>
<dbReference type="Pfam" id="PF12762">
    <property type="entry name" value="DDE_Tnp_IS1595"/>
    <property type="match status" value="1"/>
</dbReference>
<dbReference type="Pfam" id="PF12760">
    <property type="entry name" value="Zn_ribbon_IS1595"/>
    <property type="match status" value="1"/>
</dbReference>
<name>A0ABY8WWE5_9BACT</name>
<dbReference type="PANTHER" id="PTHR47163">
    <property type="entry name" value="DDE_TNP_IS1595 DOMAIN-CONTAINING PROTEIN"/>
    <property type="match status" value="1"/>
</dbReference>
<dbReference type="PANTHER" id="PTHR47163:SF2">
    <property type="entry name" value="SI:DKEY-17M8.2"/>
    <property type="match status" value="1"/>
</dbReference>
<dbReference type="InterPro" id="IPR036375">
    <property type="entry name" value="Hemopexin-like_dom_sf"/>
</dbReference>
<keyword evidence="3" id="KW-1185">Reference proteome</keyword>
<dbReference type="InterPro" id="IPR024442">
    <property type="entry name" value="Transposase_Zn_ribbon"/>
</dbReference>